<protein>
    <submittedName>
        <fullName evidence="1">Uncharacterized conserved protein</fullName>
    </submittedName>
</protein>
<proteinExistence type="predicted"/>
<dbReference type="InterPro" id="IPR018735">
    <property type="entry name" value="DUF2277"/>
</dbReference>
<dbReference type="STRING" id="380248.SAMN05216251_102150"/>
<name>A0A1I1YSE1_9ACTN</name>
<accession>A0A1I1YSE1</accession>
<dbReference type="EMBL" id="FONG01000002">
    <property type="protein sequence ID" value="SFE22232.1"/>
    <property type="molecule type" value="Genomic_DNA"/>
</dbReference>
<sequence>MTPDADQDDINAAALQYVRKISGFRAPAAHNREVFDAAVAAVATATAQLLDGLEIRGAGQAHAHSHPHSS</sequence>
<reference evidence="1 2" key="1">
    <citation type="submission" date="2016-10" db="EMBL/GenBank/DDBJ databases">
        <authorList>
            <person name="de Groot N.N."/>
        </authorList>
    </citation>
    <scope>NUCLEOTIDE SEQUENCE [LARGE SCALE GENOMIC DNA]</scope>
    <source>
        <strain evidence="1 2">CGMCC 4.3510</strain>
    </source>
</reference>
<dbReference type="Proteomes" id="UP000199323">
    <property type="component" value="Unassembled WGS sequence"/>
</dbReference>
<dbReference type="AlphaFoldDB" id="A0A1I1YSE1"/>
<dbReference type="Pfam" id="PF10041">
    <property type="entry name" value="DUF2277"/>
    <property type="match status" value="1"/>
</dbReference>
<evidence type="ECO:0000313" key="1">
    <source>
        <dbReference type="EMBL" id="SFE22232.1"/>
    </source>
</evidence>
<evidence type="ECO:0000313" key="2">
    <source>
        <dbReference type="Proteomes" id="UP000199323"/>
    </source>
</evidence>
<keyword evidence="2" id="KW-1185">Reference proteome</keyword>
<gene>
    <name evidence="1" type="ORF">SAMN05216251_102150</name>
</gene>
<organism evidence="1 2">
    <name type="scientific">Actinacidiphila alni</name>
    <dbReference type="NCBI Taxonomy" id="380248"/>
    <lineage>
        <taxon>Bacteria</taxon>
        <taxon>Bacillati</taxon>
        <taxon>Actinomycetota</taxon>
        <taxon>Actinomycetes</taxon>
        <taxon>Kitasatosporales</taxon>
        <taxon>Streptomycetaceae</taxon>
        <taxon>Actinacidiphila</taxon>
    </lineage>
</organism>